<sequence>MGSKVHQKTEEIFKEVGEFGTYQLFIFILVGFISFIPAIVGYSFSFYAATPNFRCKIPNYTNDTYEIQNVFHKSLIEKYIPLSNDKSFKDIYDKCKLKIYLNESQLMLSEKKNISLVKCNEWVYSKEYYESTLITEWNLVCDKSAKRSLFSTFYFIGTYGVILSGILSDKLGRKKTAYVFIIANALLNICLSFLISYEFENTNIQQILFTVVRFFCGIASNVYAVSVVIAMEIVGPSKRVTAANSIYYLYIIGEFVVLFFAYFIRNYKYFYMSCTAIMTSFAFIFWLVPESPRWLMTKQRYHEAYTIFNKIAKSNKRDITSLVELQDLKTSSLKNRKKDEHNIVSPINDKLNNSEENKEKILSALDTLKIFFKSTKLIIRSSVLLLNWLTNTLVYYGISFNTNELFGDPYLNFGLSVLVELIAILVTHVTLERYGRKIPYCINMALTGISLLFVLFVPQDMGFLITICALIGKFSISFTYNTVYIITAESHPTVIRNSAVSICQSFARMGAIIAPNIQLLGEIFWYPIPFIVYGAFSTISAFLFIIFMPESKFIKLPDTIEEFIQ</sequence>
<keyword evidence="3 5" id="KW-1133">Transmembrane helix</keyword>
<dbReference type="PANTHER" id="PTHR24064">
    <property type="entry name" value="SOLUTE CARRIER FAMILY 22 MEMBER"/>
    <property type="match status" value="1"/>
</dbReference>
<evidence type="ECO:0000256" key="2">
    <source>
        <dbReference type="ARBA" id="ARBA00022692"/>
    </source>
</evidence>
<dbReference type="EMBL" id="CAJNOC010000270">
    <property type="protein sequence ID" value="CAF0736557.1"/>
    <property type="molecule type" value="Genomic_DNA"/>
</dbReference>
<gene>
    <name evidence="7" type="ORF">OXX778_LOCUS3156</name>
</gene>
<feature type="transmembrane region" description="Helical" evidence="5">
    <location>
        <begin position="410"/>
        <end position="431"/>
    </location>
</feature>
<reference evidence="7" key="1">
    <citation type="submission" date="2021-02" db="EMBL/GenBank/DDBJ databases">
        <authorList>
            <person name="Nowell W R."/>
        </authorList>
    </citation>
    <scope>NUCLEOTIDE SEQUENCE</scope>
    <source>
        <strain evidence="7">Ploen Becks lab</strain>
    </source>
</reference>
<dbReference type="Proteomes" id="UP000663879">
    <property type="component" value="Unassembled WGS sequence"/>
</dbReference>
<feature type="transmembrane region" description="Helical" evidence="5">
    <location>
        <begin position="176"/>
        <end position="195"/>
    </location>
</feature>
<dbReference type="Pfam" id="PF00083">
    <property type="entry name" value="Sugar_tr"/>
    <property type="match status" value="1"/>
</dbReference>
<comment type="caution">
    <text evidence="7">The sequence shown here is derived from an EMBL/GenBank/DDBJ whole genome shotgun (WGS) entry which is preliminary data.</text>
</comment>
<keyword evidence="4 5" id="KW-0472">Membrane</keyword>
<evidence type="ECO:0000259" key="6">
    <source>
        <dbReference type="PROSITE" id="PS50850"/>
    </source>
</evidence>
<dbReference type="AlphaFoldDB" id="A0A813NP12"/>
<evidence type="ECO:0000256" key="3">
    <source>
        <dbReference type="ARBA" id="ARBA00022989"/>
    </source>
</evidence>
<evidence type="ECO:0000313" key="8">
    <source>
        <dbReference type="Proteomes" id="UP000663879"/>
    </source>
</evidence>
<feature type="transmembrane region" description="Helical" evidence="5">
    <location>
        <begin position="246"/>
        <end position="264"/>
    </location>
</feature>
<evidence type="ECO:0000313" key="7">
    <source>
        <dbReference type="EMBL" id="CAF0736557.1"/>
    </source>
</evidence>
<feature type="transmembrane region" description="Helical" evidence="5">
    <location>
        <begin position="377"/>
        <end position="398"/>
    </location>
</feature>
<feature type="domain" description="Major facilitator superfamily (MFS) profile" evidence="6">
    <location>
        <begin position="99"/>
        <end position="552"/>
    </location>
</feature>
<feature type="transmembrane region" description="Helical" evidence="5">
    <location>
        <begin position="270"/>
        <end position="288"/>
    </location>
</feature>
<dbReference type="OrthoDB" id="10021984at2759"/>
<dbReference type="GO" id="GO:0022857">
    <property type="term" value="F:transmembrane transporter activity"/>
    <property type="evidence" value="ECO:0007669"/>
    <property type="project" value="InterPro"/>
</dbReference>
<evidence type="ECO:0000256" key="1">
    <source>
        <dbReference type="ARBA" id="ARBA00004141"/>
    </source>
</evidence>
<dbReference type="InterPro" id="IPR020846">
    <property type="entry name" value="MFS_dom"/>
</dbReference>
<comment type="subcellular location">
    <subcellularLocation>
        <location evidence="1">Membrane</location>
        <topology evidence="1">Multi-pass membrane protein</topology>
    </subcellularLocation>
</comment>
<protein>
    <recommendedName>
        <fullName evidence="6">Major facilitator superfamily (MFS) profile domain-containing protein</fullName>
    </recommendedName>
</protein>
<feature type="transmembrane region" description="Helical" evidence="5">
    <location>
        <begin position="438"/>
        <end position="457"/>
    </location>
</feature>
<proteinExistence type="predicted"/>
<keyword evidence="2 5" id="KW-0812">Transmembrane</keyword>
<feature type="transmembrane region" description="Helical" evidence="5">
    <location>
        <begin position="523"/>
        <end position="547"/>
    </location>
</feature>
<dbReference type="InterPro" id="IPR005828">
    <property type="entry name" value="MFS_sugar_transport-like"/>
</dbReference>
<feature type="transmembrane region" description="Helical" evidence="5">
    <location>
        <begin position="498"/>
        <end position="517"/>
    </location>
</feature>
<evidence type="ECO:0000256" key="5">
    <source>
        <dbReference type="SAM" id="Phobius"/>
    </source>
</evidence>
<dbReference type="InterPro" id="IPR036259">
    <property type="entry name" value="MFS_trans_sf"/>
</dbReference>
<feature type="transmembrane region" description="Helical" evidence="5">
    <location>
        <begin position="463"/>
        <end position="486"/>
    </location>
</feature>
<organism evidence="7 8">
    <name type="scientific">Brachionus calyciflorus</name>
    <dbReference type="NCBI Taxonomy" id="104777"/>
    <lineage>
        <taxon>Eukaryota</taxon>
        <taxon>Metazoa</taxon>
        <taxon>Spiralia</taxon>
        <taxon>Gnathifera</taxon>
        <taxon>Rotifera</taxon>
        <taxon>Eurotatoria</taxon>
        <taxon>Monogononta</taxon>
        <taxon>Pseudotrocha</taxon>
        <taxon>Ploima</taxon>
        <taxon>Brachionidae</taxon>
        <taxon>Brachionus</taxon>
    </lineage>
</organism>
<evidence type="ECO:0000256" key="4">
    <source>
        <dbReference type="ARBA" id="ARBA00023136"/>
    </source>
</evidence>
<dbReference type="GO" id="GO:0016020">
    <property type="term" value="C:membrane"/>
    <property type="evidence" value="ECO:0007669"/>
    <property type="project" value="UniProtKB-SubCell"/>
</dbReference>
<dbReference type="SUPFAM" id="SSF103473">
    <property type="entry name" value="MFS general substrate transporter"/>
    <property type="match status" value="1"/>
</dbReference>
<accession>A0A813NP12</accession>
<name>A0A813NP12_9BILA</name>
<keyword evidence="8" id="KW-1185">Reference proteome</keyword>
<feature type="transmembrane region" description="Helical" evidence="5">
    <location>
        <begin position="207"/>
        <end position="234"/>
    </location>
</feature>
<feature type="transmembrane region" description="Helical" evidence="5">
    <location>
        <begin position="148"/>
        <end position="167"/>
    </location>
</feature>
<dbReference type="PROSITE" id="PS50850">
    <property type="entry name" value="MFS"/>
    <property type="match status" value="1"/>
</dbReference>
<dbReference type="Gene3D" id="1.20.1250.20">
    <property type="entry name" value="MFS general substrate transporter like domains"/>
    <property type="match status" value="1"/>
</dbReference>
<feature type="transmembrane region" description="Helical" evidence="5">
    <location>
        <begin position="21"/>
        <end position="44"/>
    </location>
</feature>